<evidence type="ECO:0000256" key="3">
    <source>
        <dbReference type="SAM" id="MobiDB-lite"/>
    </source>
</evidence>
<feature type="compositionally biased region" description="Polar residues" evidence="3">
    <location>
        <begin position="328"/>
        <end position="343"/>
    </location>
</feature>
<keyword evidence="2" id="KW-0539">Nucleus</keyword>
<feature type="region of interest" description="Disordered" evidence="3">
    <location>
        <begin position="198"/>
        <end position="243"/>
    </location>
</feature>
<feature type="compositionally biased region" description="Polar residues" evidence="3">
    <location>
        <begin position="1218"/>
        <end position="1234"/>
    </location>
</feature>
<dbReference type="PANTHER" id="PTHR11079:SF149">
    <property type="entry name" value="TRNA-SPECIFIC ADENOSINE DEAMINASE 2"/>
    <property type="match status" value="1"/>
</dbReference>
<dbReference type="CDD" id="cd00067">
    <property type="entry name" value="GAL4"/>
    <property type="match status" value="1"/>
</dbReference>
<dbReference type="GO" id="GO:0002100">
    <property type="term" value="P:tRNA wobble adenosine to inosine editing"/>
    <property type="evidence" value="ECO:0007669"/>
    <property type="project" value="InterPro"/>
</dbReference>
<evidence type="ECO:0000256" key="1">
    <source>
        <dbReference type="ARBA" id="ARBA00022801"/>
    </source>
</evidence>
<feature type="region of interest" description="Disordered" evidence="3">
    <location>
        <begin position="311"/>
        <end position="388"/>
    </location>
</feature>
<accession>A0AB34FRY1</accession>
<comment type="caution">
    <text evidence="5">The sequence shown here is derived from an EMBL/GenBank/DDBJ whole genome shotgun (WGS) entry which is preliminary data.</text>
</comment>
<dbReference type="GO" id="GO:0005737">
    <property type="term" value="C:cytoplasm"/>
    <property type="evidence" value="ECO:0007669"/>
    <property type="project" value="TreeGrafter"/>
</dbReference>
<gene>
    <name evidence="5" type="ORF">O9K51_05891</name>
</gene>
<feature type="compositionally biased region" description="Polar residues" evidence="3">
    <location>
        <begin position="132"/>
        <end position="146"/>
    </location>
</feature>
<feature type="compositionally biased region" description="Low complexity" evidence="3">
    <location>
        <begin position="206"/>
        <end position="223"/>
    </location>
</feature>
<dbReference type="Gene3D" id="3.40.140.10">
    <property type="entry name" value="Cytidine Deaminase, domain 2"/>
    <property type="match status" value="1"/>
</dbReference>
<dbReference type="InterPro" id="IPR016193">
    <property type="entry name" value="Cytidine_deaminase-like"/>
</dbReference>
<evidence type="ECO:0000256" key="2">
    <source>
        <dbReference type="ARBA" id="ARBA00023242"/>
    </source>
</evidence>
<evidence type="ECO:0000259" key="4">
    <source>
        <dbReference type="PROSITE" id="PS51747"/>
    </source>
</evidence>
<feature type="compositionally biased region" description="Low complexity" evidence="3">
    <location>
        <begin position="982"/>
        <end position="996"/>
    </location>
</feature>
<feature type="region of interest" description="Disordered" evidence="3">
    <location>
        <begin position="1454"/>
        <end position="1476"/>
    </location>
</feature>
<dbReference type="GO" id="GO:0052717">
    <property type="term" value="F:tRNA-specific adenosine-34 deaminase activity"/>
    <property type="evidence" value="ECO:0007669"/>
    <property type="project" value="UniProtKB-EC"/>
</dbReference>
<dbReference type="Proteomes" id="UP001163105">
    <property type="component" value="Unassembled WGS sequence"/>
</dbReference>
<dbReference type="Pfam" id="PF00383">
    <property type="entry name" value="dCMP_cyt_deam_1"/>
    <property type="match status" value="2"/>
</dbReference>
<dbReference type="PANTHER" id="PTHR11079">
    <property type="entry name" value="CYTOSINE DEAMINASE FAMILY MEMBER"/>
    <property type="match status" value="1"/>
</dbReference>
<dbReference type="EMBL" id="JAQHRD010000004">
    <property type="protein sequence ID" value="KAJ6442333.1"/>
    <property type="molecule type" value="Genomic_DNA"/>
</dbReference>
<dbReference type="PROSITE" id="PS51747">
    <property type="entry name" value="CYT_DCMP_DEAMINASES_2"/>
    <property type="match status" value="1"/>
</dbReference>
<feature type="region of interest" description="Disordered" evidence="3">
    <location>
        <begin position="745"/>
        <end position="764"/>
    </location>
</feature>
<feature type="region of interest" description="Disordered" evidence="3">
    <location>
        <begin position="1190"/>
        <end position="1296"/>
    </location>
</feature>
<dbReference type="InterPro" id="IPR001138">
    <property type="entry name" value="Zn2Cys6_DnaBD"/>
</dbReference>
<reference evidence="5" key="1">
    <citation type="submission" date="2023-01" db="EMBL/GenBank/DDBJ databases">
        <title>The growth and conidiation of Purpureocillium lavendulum are regulated by nitrogen source and histone H3K14 acetylation.</title>
        <authorList>
            <person name="Tang P."/>
            <person name="Han J."/>
            <person name="Zhang C."/>
            <person name="Tang P."/>
            <person name="Qi F."/>
            <person name="Zhang K."/>
            <person name="Liang L."/>
        </authorList>
    </citation>
    <scope>NUCLEOTIDE SEQUENCE</scope>
    <source>
        <strain evidence="5">YMF1.00683</strain>
    </source>
</reference>
<feature type="domain" description="CMP/dCMP-type deaminase" evidence="4">
    <location>
        <begin position="1106"/>
        <end position="1354"/>
    </location>
</feature>
<feature type="region of interest" description="Disordered" evidence="3">
    <location>
        <begin position="943"/>
        <end position="1028"/>
    </location>
</feature>
<sequence length="1817" mass="192469">MAASTSQSTLPQGFSVFQPSLGAQLQFFPALGSQQLDDMINAFIPGAGSIKDKRATVTVDFLEYSHMTGQNFKFYPVMVAATTADSPAAVSPSLDSASSSFNVSPVTSSWDWSAAASTSSQSSTQRRRHSSKASPPSRHQTTTDFSSLPGMKILTKDGLDVTNSASRGSKTKEQRDHAHLMRIIKACDSCRRKKIRCDPSHKKRGAPQPQAATGAAAASAVAKPAKKQKTAAQEAPPPTAPQIHLGEVTDPSAMLLDDFSFTSFDLDSSLDFTALESLDATTAAWDEFVQFPPMDTVPDYDFFLDPENYFSQSSSASSSESPGKVLTPPQSQEVNATPGSDVNFSEPGAPPGGVDLYGPNAPPGGDVDGFDSQQSRSPPYPFLDQPGSAGSDYTDFNLYSPESTFSEDERMLPIGTSSSSLPNLNEPLISDCPPPLGVASGEDVGGWEAIARQFNAAGDDVGGMPYYDPGVSAAGDDNVHATSARVDANRPASVGGRVLICCPPGTVVMAEDGSDTRILDNVSTSLNVSGLSSTSPGLAASESPAVVDSVAQANASVSDERGSHFLNPPQTRQSLPVTGVAVNTQLRFPLKIMWLHQPQVLTGRIIQRPRLRPLDGYAGDRLRVENGQQLQTRMATHDHLTGLAPVTASSVHLGQELGAASAISAVRHPAVDVAAAESPGDVSAGEQATASASTRASQPVLDDPGRHLAYRANDAHSRGPSRTYGSSLLYGQAVASTNVSSTSDTAVQSGAQSNGEVSTDRATCQSSVASPINTTIRRVSASAPVVVDGDSQTAPSTVSSHSASGNMAVAAAAVSAFVHAVPARREQETFGALAEGYIWVDSINERDERPQGKDGSRLVTAQTGKEQLVLGSEPKGKRKQARLIRYLPQGASLQAVMAGISDRLAAAGRAARHLFCLRTPAGGGGGDDGGKDGVDAAAAPAAAAAVPAVPAVPAAGSRDDGGRNRRPVTHANAADSAPSPPQQTANAAATASQLSTPPHTTAIPASHGDGDTRQSVPHTPGDVDARNSTMADYLGVVVDDDDHDKENAPPGVHHHPSDRNSRGLGGITPALGDLSLGKQAVDEDLAAPVKIIRPLDTDPEAVRIREENQFFIGEALEMARLALRTNETPVGCVLVHKGTIIARGMNATNVTRNGTRHAELMAISALLSVPGPGPKTRSLKPWILKKTEPSTDESLVAPEAGSASSVPVKEEVGAADVTTENVTEASDGHTNSIPVNDGPSARHSTKPLVNEDAAELENQSAVREENAEDERRSTASSDRPPDQGNEDGSKGHLYPYGQRFVGDERVDPKIIRECILYVTVEPCVMCASLLRQFGIKKVYFGAVNDKFGGTGGVFSIHANSLPVSEDGQTASAHPLPREPQSQLPDSSGTLGLSYPPGGGDGGNVEPGYEIEGGWGRDEAVGLLRRFYVQENGRAPVPRKKEGRAARLAAMMEKDGNASSSTLGDGANELSPGDAAGYDSLGDSNKENENNMGDMYEDGGDYLGIIEGDMTRHGSGMGLTVLTFSITLSRKTRHLQTRLPNMQFVSLVHVAMLALGSVAAAVPLDSRDVAVVPQGKFLRADEAPERRDESDLEARGLSPPFQTTGTGWSGHKYLQSDFKLNTCYQSPYDAEHGVNFWHNTRSFGPGKGYQCALYSGTNNCDNNNKIYDHLGYPGKDNFGNLNAHWGYYYCWAESKYLGQVRKDNGGCEKCNTPIQFKLGYYDEYTCTLSHQIPEKELNKTLARLQKISKEKNTSHIGKAGSGDTVQLDAFHMAVARKFLNQKLTWEEDIMLETYEKEVNALLKELKKNRQIASNPTQL</sequence>
<feature type="compositionally biased region" description="Basic and acidic residues" evidence="3">
    <location>
        <begin position="1262"/>
        <end position="1273"/>
    </location>
</feature>
<dbReference type="SUPFAM" id="SSF53927">
    <property type="entry name" value="Cytidine deaminase-like"/>
    <property type="match status" value="1"/>
</dbReference>
<dbReference type="GO" id="GO:0008270">
    <property type="term" value="F:zinc ion binding"/>
    <property type="evidence" value="ECO:0007669"/>
    <property type="project" value="InterPro"/>
</dbReference>
<dbReference type="CDD" id="cd01285">
    <property type="entry name" value="nucleoside_deaminase"/>
    <property type="match status" value="1"/>
</dbReference>
<feature type="region of interest" description="Disordered" evidence="3">
    <location>
        <begin position="1040"/>
        <end position="1066"/>
    </location>
</feature>
<dbReference type="InterPro" id="IPR002125">
    <property type="entry name" value="CMP_dCMP_dom"/>
</dbReference>
<dbReference type="GO" id="GO:0005634">
    <property type="term" value="C:nucleus"/>
    <property type="evidence" value="ECO:0007669"/>
    <property type="project" value="TreeGrafter"/>
</dbReference>
<feature type="region of interest" description="Disordered" evidence="3">
    <location>
        <begin position="1364"/>
        <end position="1406"/>
    </location>
</feature>
<keyword evidence="1" id="KW-0378">Hydrolase</keyword>
<feature type="compositionally biased region" description="Polar residues" evidence="3">
    <location>
        <begin position="1379"/>
        <end position="1390"/>
    </location>
</feature>
<keyword evidence="6" id="KW-1185">Reference proteome</keyword>
<feature type="compositionally biased region" description="Low complexity" evidence="3">
    <location>
        <begin position="311"/>
        <end position="321"/>
    </location>
</feature>
<feature type="region of interest" description="Disordered" evidence="3">
    <location>
        <begin position="117"/>
        <end position="177"/>
    </location>
</feature>
<evidence type="ECO:0000313" key="6">
    <source>
        <dbReference type="Proteomes" id="UP001163105"/>
    </source>
</evidence>
<proteinExistence type="predicted"/>
<protein>
    <submittedName>
        <fullName evidence="5">FAD dependent oxidoreductase</fullName>
    </submittedName>
</protein>
<name>A0AB34FRY1_9HYPO</name>
<organism evidence="5 6">
    <name type="scientific">Purpureocillium lavendulum</name>
    <dbReference type="NCBI Taxonomy" id="1247861"/>
    <lineage>
        <taxon>Eukaryota</taxon>
        <taxon>Fungi</taxon>
        <taxon>Dikarya</taxon>
        <taxon>Ascomycota</taxon>
        <taxon>Pezizomycotina</taxon>
        <taxon>Sordariomycetes</taxon>
        <taxon>Hypocreomycetidae</taxon>
        <taxon>Hypocreales</taxon>
        <taxon>Ophiocordycipitaceae</taxon>
        <taxon>Purpureocillium</taxon>
    </lineage>
</organism>
<feature type="compositionally biased region" description="Low complexity" evidence="3">
    <location>
        <begin position="943"/>
        <end position="956"/>
    </location>
</feature>
<evidence type="ECO:0000313" key="5">
    <source>
        <dbReference type="EMBL" id="KAJ6442333.1"/>
    </source>
</evidence>
<dbReference type="GO" id="GO:0000981">
    <property type="term" value="F:DNA-binding transcription factor activity, RNA polymerase II-specific"/>
    <property type="evidence" value="ECO:0007669"/>
    <property type="project" value="InterPro"/>
</dbReference>
<feature type="compositionally biased region" description="Low complexity" evidence="3">
    <location>
        <begin position="688"/>
        <end position="697"/>
    </location>
</feature>
<feature type="region of interest" description="Disordered" evidence="3">
    <location>
        <begin position="674"/>
        <end position="705"/>
    </location>
</feature>